<accession>A0ABT2PRN8</accession>
<comment type="caution">
    <text evidence="3">The sequence shown here is derived from an EMBL/GenBank/DDBJ whole genome shotgun (WGS) entry which is preliminary data.</text>
</comment>
<proteinExistence type="predicted"/>
<keyword evidence="4" id="KW-1185">Reference proteome</keyword>
<dbReference type="RefSeq" id="WP_261502395.1">
    <property type="nucleotide sequence ID" value="NZ_JAODYH010000017.1"/>
</dbReference>
<reference evidence="3 4" key="1">
    <citation type="submission" date="2022-09" db="EMBL/GenBank/DDBJ databases">
        <title>Draft genome of isolate Be4.</title>
        <authorList>
            <person name="Sanchez-Castro I."/>
            <person name="Martinez-Rodriguez P."/>
            <person name="Descostes M."/>
            <person name="Merroun M."/>
        </authorList>
    </citation>
    <scope>NUCLEOTIDE SEQUENCE [LARGE SCALE GENOMIC DNA]</scope>
    <source>
        <strain evidence="3 4">Be4</strain>
    </source>
</reference>
<dbReference type="EMBL" id="JAODYH010000017">
    <property type="protein sequence ID" value="MCT9813141.1"/>
    <property type="molecule type" value="Genomic_DNA"/>
</dbReference>
<gene>
    <name evidence="3" type="ORF">N0K08_21135</name>
</gene>
<evidence type="ECO:0000256" key="1">
    <source>
        <dbReference type="SAM" id="MobiDB-lite"/>
    </source>
</evidence>
<protein>
    <submittedName>
        <fullName evidence="3">Uncharacterized protein</fullName>
    </submittedName>
</protein>
<sequence length="116" mass="11995">MKALPRWAWRFALAASLAGLAQGAAAEASACIEVEVDGQRAPPSADCLTQKLVPRAGAARPAGAALAAEAIVQRPSNQLGLFNRAATGHRMGDQFGRSAFPQRPPDDPGARPPAGR</sequence>
<name>A0ABT2PRN8_9BURK</name>
<feature type="chain" id="PRO_5045956854" evidence="2">
    <location>
        <begin position="31"/>
        <end position="116"/>
    </location>
</feature>
<evidence type="ECO:0000313" key="3">
    <source>
        <dbReference type="EMBL" id="MCT9813141.1"/>
    </source>
</evidence>
<keyword evidence="2" id="KW-0732">Signal</keyword>
<organism evidence="3 4">
    <name type="scientific">Acidovorax bellezanensis</name>
    <dbReference type="NCBI Taxonomy" id="2976702"/>
    <lineage>
        <taxon>Bacteria</taxon>
        <taxon>Pseudomonadati</taxon>
        <taxon>Pseudomonadota</taxon>
        <taxon>Betaproteobacteria</taxon>
        <taxon>Burkholderiales</taxon>
        <taxon>Comamonadaceae</taxon>
        <taxon>Acidovorax</taxon>
    </lineage>
</organism>
<dbReference type="Proteomes" id="UP001525968">
    <property type="component" value="Unassembled WGS sequence"/>
</dbReference>
<evidence type="ECO:0000313" key="4">
    <source>
        <dbReference type="Proteomes" id="UP001525968"/>
    </source>
</evidence>
<feature type="region of interest" description="Disordered" evidence="1">
    <location>
        <begin position="91"/>
        <end position="116"/>
    </location>
</feature>
<feature type="signal peptide" evidence="2">
    <location>
        <begin position="1"/>
        <end position="30"/>
    </location>
</feature>
<evidence type="ECO:0000256" key="2">
    <source>
        <dbReference type="SAM" id="SignalP"/>
    </source>
</evidence>